<dbReference type="Pfam" id="PF20182">
    <property type="entry name" value="DUF6545"/>
    <property type="match status" value="1"/>
</dbReference>
<dbReference type="STRING" id="1406858.GCA_000710895_05070"/>
<protein>
    <recommendedName>
        <fullName evidence="2">DUF6545 domain-containing protein</fullName>
    </recommendedName>
</protein>
<dbReference type="Proteomes" id="UP000255467">
    <property type="component" value="Unassembled WGS sequence"/>
</dbReference>
<feature type="transmembrane region" description="Helical" evidence="1">
    <location>
        <begin position="7"/>
        <end position="29"/>
    </location>
</feature>
<dbReference type="InterPro" id="IPR046675">
    <property type="entry name" value="DUF6545"/>
</dbReference>
<name>A0A378YLF4_9NOCA</name>
<evidence type="ECO:0000256" key="1">
    <source>
        <dbReference type="SAM" id="Phobius"/>
    </source>
</evidence>
<evidence type="ECO:0000313" key="3">
    <source>
        <dbReference type="EMBL" id="SUA77964.1"/>
    </source>
</evidence>
<keyword evidence="1" id="KW-0472">Membrane</keyword>
<dbReference type="AlphaFoldDB" id="A0A378YLF4"/>
<dbReference type="RefSeq" id="WP_039818793.1">
    <property type="nucleotide sequence ID" value="NZ_UGRY01000002.1"/>
</dbReference>
<feature type="transmembrane region" description="Helical" evidence="1">
    <location>
        <begin position="143"/>
        <end position="168"/>
    </location>
</feature>
<keyword evidence="4" id="KW-1185">Reference proteome</keyword>
<gene>
    <name evidence="3" type="ORF">NCTC1934_03261</name>
</gene>
<evidence type="ECO:0000313" key="4">
    <source>
        <dbReference type="Proteomes" id="UP000255467"/>
    </source>
</evidence>
<feature type="domain" description="DUF6545" evidence="2">
    <location>
        <begin position="257"/>
        <end position="358"/>
    </location>
</feature>
<feature type="transmembrane region" description="Helical" evidence="1">
    <location>
        <begin position="180"/>
        <end position="205"/>
    </location>
</feature>
<dbReference type="EMBL" id="UGRY01000002">
    <property type="protein sequence ID" value="SUA77964.1"/>
    <property type="molecule type" value="Genomic_DNA"/>
</dbReference>
<dbReference type="OrthoDB" id="4534312at2"/>
<feature type="transmembrane region" description="Helical" evidence="1">
    <location>
        <begin position="106"/>
        <end position="123"/>
    </location>
</feature>
<sequence length="406" mass="44595">MWPHDHMPLWATASATAFIVLITIIRVALTRHASIFGHLTNTVIALNASAAVLREPVVARNLAGVVPGGLPTVFDAWHWLTLLSWACGLGMALLHEYGPTRYRYRFRIVIGLSALVGLAFLILSHPARAQGLPSIANHGDWQFAVYFGLYTGLPAVITSYYFILLYKGALWRTTTWWERITVAAMVGLGLATLLPLGTIAAAGVLDLAGVDDAFRLTYTRVAGELASGEAGLFVYAAVVVVFIPTSAQAVLRLLRLDQESRTVRRLSPIWRDLTAAAPQVVFRLKWADSWHGSPRERLHRRRMEIHDAAEIVARYVRPLPDAVDELIDTVVAEADQEDMRLVAELVLAARYLADHGGEPPGEPTAYWADVPDERTLRRLWQPARSLALAPDYAHPVVAGRVSVGGG</sequence>
<feature type="transmembrane region" description="Helical" evidence="1">
    <location>
        <begin position="232"/>
        <end position="254"/>
    </location>
</feature>
<proteinExistence type="predicted"/>
<evidence type="ECO:0000259" key="2">
    <source>
        <dbReference type="Pfam" id="PF20182"/>
    </source>
</evidence>
<reference evidence="3 4" key="1">
    <citation type="submission" date="2018-06" db="EMBL/GenBank/DDBJ databases">
        <authorList>
            <consortium name="Pathogen Informatics"/>
            <person name="Doyle S."/>
        </authorList>
    </citation>
    <scope>NUCLEOTIDE SEQUENCE [LARGE SCALE GENOMIC DNA]</scope>
    <source>
        <strain evidence="3 4">NCTC1934</strain>
    </source>
</reference>
<accession>A0A378YLF4</accession>
<feature type="transmembrane region" description="Helical" evidence="1">
    <location>
        <begin position="76"/>
        <end position="94"/>
    </location>
</feature>
<keyword evidence="1" id="KW-0812">Transmembrane</keyword>
<keyword evidence="1" id="KW-1133">Transmembrane helix</keyword>
<organism evidence="3 4">
    <name type="scientific">Nocardia otitidiscaviarum</name>
    <dbReference type="NCBI Taxonomy" id="1823"/>
    <lineage>
        <taxon>Bacteria</taxon>
        <taxon>Bacillati</taxon>
        <taxon>Actinomycetota</taxon>
        <taxon>Actinomycetes</taxon>
        <taxon>Mycobacteriales</taxon>
        <taxon>Nocardiaceae</taxon>
        <taxon>Nocardia</taxon>
    </lineage>
</organism>